<dbReference type="EMBL" id="DVOB01000038">
    <property type="protein sequence ID" value="HIU95412.1"/>
    <property type="molecule type" value="Genomic_DNA"/>
</dbReference>
<proteinExistence type="predicted"/>
<reference evidence="2" key="1">
    <citation type="submission" date="2020-10" db="EMBL/GenBank/DDBJ databases">
        <authorList>
            <person name="Gilroy R."/>
        </authorList>
    </citation>
    <scope>NUCLEOTIDE SEQUENCE</scope>
    <source>
        <strain evidence="2">ChiSjej4B22-8349</strain>
    </source>
</reference>
<accession>A0A9D1SUK6</accession>
<reference evidence="2" key="2">
    <citation type="journal article" date="2021" name="PeerJ">
        <title>Extensive microbial diversity within the chicken gut microbiome revealed by metagenomics and culture.</title>
        <authorList>
            <person name="Gilroy R."/>
            <person name="Ravi A."/>
            <person name="Getino M."/>
            <person name="Pursley I."/>
            <person name="Horton D.L."/>
            <person name="Alikhan N.F."/>
            <person name="Baker D."/>
            <person name="Gharbi K."/>
            <person name="Hall N."/>
            <person name="Watson M."/>
            <person name="Adriaenssens E.M."/>
            <person name="Foster-Nyarko E."/>
            <person name="Jarju S."/>
            <person name="Secka A."/>
            <person name="Antonio M."/>
            <person name="Oren A."/>
            <person name="Chaudhuri R.R."/>
            <person name="La Ragione R."/>
            <person name="Hildebrand F."/>
            <person name="Pallen M.J."/>
        </authorList>
    </citation>
    <scope>NUCLEOTIDE SEQUENCE</scope>
    <source>
        <strain evidence="2">ChiSjej4B22-8349</strain>
    </source>
</reference>
<dbReference type="AlphaFoldDB" id="A0A9D1SUK6"/>
<name>A0A9D1SUK6_9FIRM</name>
<organism evidence="2 3">
    <name type="scientific">Candidatus Allocopromorpha excrementipullorum</name>
    <dbReference type="NCBI Taxonomy" id="2840743"/>
    <lineage>
        <taxon>Bacteria</taxon>
        <taxon>Bacillati</taxon>
        <taxon>Bacillota</taxon>
        <taxon>Clostridia</taxon>
        <taxon>Eubacteriales</taxon>
        <taxon>Eubacteriaceae</taxon>
        <taxon>Eubacteriaceae incertae sedis</taxon>
        <taxon>Candidatus Allocopromorpha</taxon>
    </lineage>
</organism>
<feature type="transmembrane region" description="Helical" evidence="1">
    <location>
        <begin position="20"/>
        <end position="39"/>
    </location>
</feature>
<feature type="transmembrane region" description="Helical" evidence="1">
    <location>
        <begin position="51"/>
        <end position="72"/>
    </location>
</feature>
<keyword evidence="1" id="KW-0472">Membrane</keyword>
<keyword evidence="1" id="KW-0812">Transmembrane</keyword>
<keyword evidence="1" id="KW-1133">Transmembrane helix</keyword>
<gene>
    <name evidence="2" type="ORF">IAD25_01690</name>
</gene>
<evidence type="ECO:0000313" key="3">
    <source>
        <dbReference type="Proteomes" id="UP000824130"/>
    </source>
</evidence>
<evidence type="ECO:0000313" key="2">
    <source>
        <dbReference type="EMBL" id="HIU95412.1"/>
    </source>
</evidence>
<comment type="caution">
    <text evidence="2">The sequence shown here is derived from an EMBL/GenBank/DDBJ whole genome shotgun (WGS) entry which is preliminary data.</text>
</comment>
<sequence>MELRTDQYRRRKVLRPIRSLFIGVTVGLPLLSIMLMILLPRHLYYGNGAGFLLGLGIFSFIPSLLILGLYYADCSGTSKVQRMIIYPDKLVYSGYSGRSFQQIRFLSVIDSIDSYHMGKWKIKIRGRFKFTYTGKWEETKIKTHLSIMRTLEDEETLLASLDALQGKKGGREYAADEHGRRI</sequence>
<dbReference type="Proteomes" id="UP000824130">
    <property type="component" value="Unassembled WGS sequence"/>
</dbReference>
<protein>
    <submittedName>
        <fullName evidence="2">Uncharacterized protein</fullName>
    </submittedName>
</protein>
<evidence type="ECO:0000256" key="1">
    <source>
        <dbReference type="SAM" id="Phobius"/>
    </source>
</evidence>